<evidence type="ECO:0000313" key="1">
    <source>
        <dbReference type="EMBL" id="VAW15589.1"/>
    </source>
</evidence>
<accession>A0A3B0TTN2</accession>
<organism evidence="1">
    <name type="scientific">hydrothermal vent metagenome</name>
    <dbReference type="NCBI Taxonomy" id="652676"/>
    <lineage>
        <taxon>unclassified sequences</taxon>
        <taxon>metagenomes</taxon>
        <taxon>ecological metagenomes</taxon>
    </lineage>
</organism>
<dbReference type="AlphaFoldDB" id="A0A3B0TTN2"/>
<protein>
    <submittedName>
        <fullName evidence="1">Uncharacterized protein</fullName>
    </submittedName>
</protein>
<reference evidence="1" key="1">
    <citation type="submission" date="2018-06" db="EMBL/GenBank/DDBJ databases">
        <authorList>
            <person name="Zhirakovskaya E."/>
        </authorList>
    </citation>
    <scope>NUCLEOTIDE SEQUENCE</scope>
</reference>
<dbReference type="EMBL" id="UOEN01000276">
    <property type="protein sequence ID" value="VAW15589.1"/>
    <property type="molecule type" value="Genomic_DNA"/>
</dbReference>
<proteinExistence type="predicted"/>
<name>A0A3B0TTN2_9ZZZZ</name>
<gene>
    <name evidence="1" type="ORF">MNBD_BACTEROID05-24</name>
</gene>
<sequence length="56" mass="6231">MMAIGSVRKAVAWVNKELGQDPLADKTKLINEASQKFDLTPIESEDLASEIKKDTR</sequence>